<dbReference type="SUPFAM" id="SSF52172">
    <property type="entry name" value="CheY-like"/>
    <property type="match status" value="1"/>
</dbReference>
<name>A0A4Z0WK85_9GAMM</name>
<dbReference type="Gene3D" id="3.40.50.2300">
    <property type="match status" value="1"/>
</dbReference>
<keyword evidence="6" id="KW-0812">Transmembrane</keyword>
<dbReference type="CDD" id="cd00082">
    <property type="entry name" value="HisKA"/>
    <property type="match status" value="1"/>
</dbReference>
<dbReference type="Pfam" id="PF00512">
    <property type="entry name" value="HisKA"/>
    <property type="match status" value="1"/>
</dbReference>
<comment type="catalytic activity">
    <reaction evidence="1">
        <text>ATP + protein L-histidine = ADP + protein N-phospho-L-histidine.</text>
        <dbReference type="EC" id="2.7.13.3"/>
    </reaction>
</comment>
<accession>A0A4Z0WK85</accession>
<keyword evidence="4" id="KW-0902">Two-component regulatory system</keyword>
<protein>
    <recommendedName>
        <fullName evidence="2">histidine kinase</fullName>
        <ecNumber evidence="2">2.7.13.3</ecNumber>
    </recommendedName>
</protein>
<evidence type="ECO:0000313" key="9">
    <source>
        <dbReference type="EMBL" id="TGG95635.1"/>
    </source>
</evidence>
<keyword evidence="3 5" id="KW-0597">Phosphoprotein</keyword>
<dbReference type="Pfam" id="PF00072">
    <property type="entry name" value="Response_reg"/>
    <property type="match status" value="1"/>
</dbReference>
<dbReference type="EMBL" id="SRMF01000001">
    <property type="protein sequence ID" value="TGG95635.1"/>
    <property type="molecule type" value="Genomic_DNA"/>
</dbReference>
<dbReference type="AlphaFoldDB" id="A0A4Z0WK85"/>
<dbReference type="PROSITE" id="PS50110">
    <property type="entry name" value="RESPONSE_REGULATORY"/>
    <property type="match status" value="1"/>
</dbReference>
<evidence type="ECO:0000256" key="2">
    <source>
        <dbReference type="ARBA" id="ARBA00012438"/>
    </source>
</evidence>
<organism evidence="9 10">
    <name type="scientific">Natronospirillum operosum</name>
    <dbReference type="NCBI Taxonomy" id="2759953"/>
    <lineage>
        <taxon>Bacteria</taxon>
        <taxon>Pseudomonadati</taxon>
        <taxon>Pseudomonadota</taxon>
        <taxon>Gammaproteobacteria</taxon>
        <taxon>Oceanospirillales</taxon>
        <taxon>Natronospirillaceae</taxon>
        <taxon>Natronospirillum</taxon>
    </lineage>
</organism>
<feature type="modified residue" description="4-aspartylphosphate" evidence="5">
    <location>
        <position position="694"/>
    </location>
</feature>
<evidence type="ECO:0000256" key="4">
    <source>
        <dbReference type="ARBA" id="ARBA00023012"/>
    </source>
</evidence>
<comment type="caution">
    <text evidence="9">The sequence shown here is derived from an EMBL/GenBank/DDBJ whole genome shotgun (WGS) entry which is preliminary data.</text>
</comment>
<evidence type="ECO:0000259" key="7">
    <source>
        <dbReference type="PROSITE" id="PS50109"/>
    </source>
</evidence>
<dbReference type="SUPFAM" id="SSF47384">
    <property type="entry name" value="Homodimeric domain of signal transducing histidine kinase"/>
    <property type="match status" value="1"/>
</dbReference>
<feature type="transmembrane region" description="Helical" evidence="6">
    <location>
        <begin position="93"/>
        <end position="112"/>
    </location>
</feature>
<feature type="transmembrane region" description="Helical" evidence="6">
    <location>
        <begin position="190"/>
        <end position="221"/>
    </location>
</feature>
<keyword evidence="6" id="KW-0472">Membrane</keyword>
<dbReference type="SMART" id="SM00448">
    <property type="entry name" value="REC"/>
    <property type="match status" value="1"/>
</dbReference>
<dbReference type="InterPro" id="IPR001789">
    <property type="entry name" value="Sig_transdc_resp-reg_receiver"/>
</dbReference>
<evidence type="ECO:0000256" key="6">
    <source>
        <dbReference type="SAM" id="Phobius"/>
    </source>
</evidence>
<keyword evidence="9" id="KW-0418">Kinase</keyword>
<dbReference type="Gene3D" id="3.30.565.10">
    <property type="entry name" value="Histidine kinase-like ATPase, C-terminal domain"/>
    <property type="match status" value="1"/>
</dbReference>
<keyword evidence="9" id="KW-0808">Transferase</keyword>
<evidence type="ECO:0000256" key="3">
    <source>
        <dbReference type="ARBA" id="ARBA00022553"/>
    </source>
</evidence>
<evidence type="ECO:0000313" key="10">
    <source>
        <dbReference type="Proteomes" id="UP000297475"/>
    </source>
</evidence>
<dbReference type="OrthoDB" id="5711294at2"/>
<feature type="transmembrane region" description="Helical" evidence="6">
    <location>
        <begin position="161"/>
        <end position="178"/>
    </location>
</feature>
<dbReference type="GO" id="GO:0000155">
    <property type="term" value="F:phosphorelay sensor kinase activity"/>
    <property type="evidence" value="ECO:0007669"/>
    <property type="project" value="InterPro"/>
</dbReference>
<feature type="transmembrane region" description="Helical" evidence="6">
    <location>
        <begin position="133"/>
        <end position="155"/>
    </location>
</feature>
<dbReference type="InterPro" id="IPR036097">
    <property type="entry name" value="HisK_dim/P_sf"/>
</dbReference>
<dbReference type="InterPro" id="IPR005467">
    <property type="entry name" value="His_kinase_dom"/>
</dbReference>
<feature type="transmembrane region" description="Helical" evidence="6">
    <location>
        <begin position="69"/>
        <end position="87"/>
    </location>
</feature>
<dbReference type="PANTHER" id="PTHR45339:SF1">
    <property type="entry name" value="HYBRID SIGNAL TRANSDUCTION HISTIDINE KINASE J"/>
    <property type="match status" value="1"/>
</dbReference>
<proteinExistence type="predicted"/>
<dbReference type="Proteomes" id="UP000297475">
    <property type="component" value="Unassembled WGS sequence"/>
</dbReference>
<evidence type="ECO:0000256" key="1">
    <source>
        <dbReference type="ARBA" id="ARBA00000085"/>
    </source>
</evidence>
<dbReference type="PANTHER" id="PTHR45339">
    <property type="entry name" value="HYBRID SIGNAL TRANSDUCTION HISTIDINE KINASE J"/>
    <property type="match status" value="1"/>
</dbReference>
<feature type="domain" description="Histidine kinase" evidence="7">
    <location>
        <begin position="269"/>
        <end position="490"/>
    </location>
</feature>
<gene>
    <name evidence="9" type="ORF">E4656_04265</name>
</gene>
<dbReference type="Gene3D" id="1.10.287.130">
    <property type="match status" value="1"/>
</dbReference>
<dbReference type="SMART" id="SM00388">
    <property type="entry name" value="HisKA"/>
    <property type="match status" value="1"/>
</dbReference>
<dbReference type="CDD" id="cd17546">
    <property type="entry name" value="REC_hyHK_CKI1_RcsC-like"/>
    <property type="match status" value="1"/>
</dbReference>
<dbReference type="InterPro" id="IPR036890">
    <property type="entry name" value="HATPase_C_sf"/>
</dbReference>
<dbReference type="PROSITE" id="PS50109">
    <property type="entry name" value="HIS_KIN"/>
    <property type="match status" value="1"/>
</dbReference>
<sequence length="765" mass="86859">MGGPRSACPLHSEEWFIPSRACGMLRLSARWHTRTQHRMQWERLPDNSIQKKRSLLRTIDREISRQGRISVFGHLLVFLYVEWLMGFDALSPVQSYGIGLLLLLVAIWRLVYLLQFDHFYGRGPKRWRNQYGMVTLAGAALWSCYLTLTIVLPSYDASLTFIWVYTAAVCATHIYIFAPYPRMAEWYNRILLIPPAIAGILMFELEYSTLGLGVLLFYVFMNRVGRRISRQHWESLENRERLEYELGKASASEQQAALRADDSERFMANLTAMIKTPLNGVLGMLSLLTTARLRKEDRKLVEVASQSAHSLAELVDDFDTYLRVRGHFLNEEKKVFNVARHLESVMENLGPVAHEREVELSYTMRPDLPERVNGSPRQITTLFKQLTTFAVSLSTGPEVSMKVQDAIEGEGIDVSVRFQADIDEQTLEDMQTLLRTERGFEALGHVDVTLLSLVIIASLVRQHDGRIRLNVLTTEGHRIYQVSIRLPLEASTQGGRVFSASRHFAGKSVLMTGFPEYGAQAVGAELESWGMSVTRQELDEQAIPGPETAPEQDYWIINVPVRLTSDALGVLEKIAAYCRDHDTLRPLLMVTAAQQTLLADWFEEDQLLNKPVPRRTLHRWLLRKPIDRQDDDDVNEITERLAGRRVLVVEENAVNAMVARKILQRLGIETVVVGSARAARERFRADSFDMVWVDQELADMSGHEAVALLRNDEREEGAEPAVILGITTTRSPAVERNCMAAGMDDILEKPLNLNQVAETLQRHLV</sequence>
<keyword evidence="6" id="KW-1133">Transmembrane helix</keyword>
<dbReference type="InterPro" id="IPR011006">
    <property type="entry name" value="CheY-like_superfamily"/>
</dbReference>
<reference evidence="9 10" key="1">
    <citation type="submission" date="2019-04" db="EMBL/GenBank/DDBJ databases">
        <title>Natronospirillum operosus gen. nov., sp. nov., a haloalkaliphilic satellite isolated from decaying biomass of laboratory culture of cyanobacterium Geitlerinema sp. and proposal of Natronospirillaceae fam. nov. and Saccharospirillaceae fam. nov.</title>
        <authorList>
            <person name="Kevbrin V."/>
            <person name="Boltyanskaya Y."/>
            <person name="Koziaeva V."/>
            <person name="Grouzdev D.S."/>
            <person name="Park M."/>
            <person name="Cho J."/>
        </authorList>
    </citation>
    <scope>NUCLEOTIDE SEQUENCE [LARGE SCALE GENOMIC DNA]</scope>
    <source>
        <strain evidence="9 10">G-116</strain>
    </source>
</reference>
<keyword evidence="10" id="KW-1185">Reference proteome</keyword>
<dbReference type="EC" id="2.7.13.3" evidence="2"/>
<evidence type="ECO:0000256" key="5">
    <source>
        <dbReference type="PROSITE-ProRule" id="PRU00169"/>
    </source>
</evidence>
<dbReference type="InterPro" id="IPR003661">
    <property type="entry name" value="HisK_dim/P_dom"/>
</dbReference>
<feature type="domain" description="Response regulatory" evidence="8">
    <location>
        <begin position="645"/>
        <end position="764"/>
    </location>
</feature>
<evidence type="ECO:0000259" key="8">
    <source>
        <dbReference type="PROSITE" id="PS50110"/>
    </source>
</evidence>